<dbReference type="RefSeq" id="WP_135199777.1">
    <property type="nucleotide sequence ID" value="NZ_SPVG01000014.1"/>
</dbReference>
<dbReference type="GO" id="GO:0016020">
    <property type="term" value="C:membrane"/>
    <property type="evidence" value="ECO:0007669"/>
    <property type="project" value="UniProtKB-SubCell"/>
</dbReference>
<feature type="transmembrane region" description="Helical" evidence="6">
    <location>
        <begin position="153"/>
        <end position="176"/>
    </location>
</feature>
<dbReference type="OrthoDB" id="5298283at2"/>
<keyword evidence="3 6" id="KW-0812">Transmembrane</keyword>
<gene>
    <name evidence="7" type="ORF">E4L98_01390</name>
</gene>
<sequence>MTETQRDLLSAGFSLTLIALAAFVMQRFFLPLIWAGILCVATWPLYQRVRARLNNHHIIAAALLTLALAAVFIVPVLLGVAQAARQAPLLANYVVSANTDGLPVPDFVIHLPVIGEAVADWWQATLSQPHGLAHLLSDRDINGFHSAGDMVKIAGIGLMHRLVDFGLAFLCLFFFYKDGEALNRQITALGSRWFGELRWAHYAEKIPTAIRATVNGLVLVGLAEGVLIGVAYWLTGLPSPALWAAATGILAIIPFGAPLAFLSAAGLLVVQGALPAAVIVAVWGGVVLFVADHFVRPGIIGNATRLPFLAVLFGILGGVETLGLVGLFIGPVVMVLFVTLWHEVQTFREDVGTPVAKPR</sequence>
<keyword evidence="4 6" id="KW-1133">Transmembrane helix</keyword>
<feature type="transmembrane region" description="Helical" evidence="6">
    <location>
        <begin position="214"/>
        <end position="235"/>
    </location>
</feature>
<dbReference type="AlphaFoldDB" id="A0A4Y9SWW1"/>
<name>A0A4Y9SWW1_9BURK</name>
<dbReference type="EMBL" id="SPVG01000014">
    <property type="protein sequence ID" value="TFW30949.1"/>
    <property type="molecule type" value="Genomic_DNA"/>
</dbReference>
<evidence type="ECO:0000256" key="6">
    <source>
        <dbReference type="SAM" id="Phobius"/>
    </source>
</evidence>
<keyword evidence="5 6" id="KW-0472">Membrane</keyword>
<evidence type="ECO:0000313" key="7">
    <source>
        <dbReference type="EMBL" id="TFW30949.1"/>
    </source>
</evidence>
<feature type="transmembrane region" description="Helical" evidence="6">
    <location>
        <begin position="268"/>
        <end position="291"/>
    </location>
</feature>
<comment type="similarity">
    <text evidence="2">Belongs to the autoinducer-2 exporter (AI-2E) (TC 2.A.86) family.</text>
</comment>
<evidence type="ECO:0000313" key="8">
    <source>
        <dbReference type="Proteomes" id="UP000297729"/>
    </source>
</evidence>
<evidence type="ECO:0000256" key="1">
    <source>
        <dbReference type="ARBA" id="ARBA00004141"/>
    </source>
</evidence>
<dbReference type="PANTHER" id="PTHR21716:SF61">
    <property type="entry name" value="BLR8064 PROTEIN"/>
    <property type="match status" value="1"/>
</dbReference>
<feature type="transmembrane region" description="Helical" evidence="6">
    <location>
        <begin position="311"/>
        <end position="338"/>
    </location>
</feature>
<feature type="transmembrane region" description="Helical" evidence="6">
    <location>
        <begin position="241"/>
        <end position="261"/>
    </location>
</feature>
<feature type="transmembrane region" description="Helical" evidence="6">
    <location>
        <begin position="58"/>
        <end position="81"/>
    </location>
</feature>
<evidence type="ECO:0000256" key="4">
    <source>
        <dbReference type="ARBA" id="ARBA00022989"/>
    </source>
</evidence>
<proteinExistence type="inferred from homology"/>
<dbReference type="PANTHER" id="PTHR21716">
    <property type="entry name" value="TRANSMEMBRANE PROTEIN"/>
    <property type="match status" value="1"/>
</dbReference>
<evidence type="ECO:0000256" key="5">
    <source>
        <dbReference type="ARBA" id="ARBA00023136"/>
    </source>
</evidence>
<keyword evidence="8" id="KW-1185">Reference proteome</keyword>
<evidence type="ECO:0000256" key="3">
    <source>
        <dbReference type="ARBA" id="ARBA00022692"/>
    </source>
</evidence>
<evidence type="ECO:0000256" key="2">
    <source>
        <dbReference type="ARBA" id="ARBA00009773"/>
    </source>
</evidence>
<comment type="subcellular location">
    <subcellularLocation>
        <location evidence="1">Membrane</location>
        <topology evidence="1">Multi-pass membrane protein</topology>
    </subcellularLocation>
</comment>
<dbReference type="Pfam" id="PF01594">
    <property type="entry name" value="AI-2E_transport"/>
    <property type="match status" value="1"/>
</dbReference>
<comment type="caution">
    <text evidence="7">The sequence shown here is derived from an EMBL/GenBank/DDBJ whole genome shotgun (WGS) entry which is preliminary data.</text>
</comment>
<organism evidence="7 8">
    <name type="scientific">Duganella callida</name>
    <dbReference type="NCBI Taxonomy" id="2561932"/>
    <lineage>
        <taxon>Bacteria</taxon>
        <taxon>Pseudomonadati</taxon>
        <taxon>Pseudomonadota</taxon>
        <taxon>Betaproteobacteria</taxon>
        <taxon>Burkholderiales</taxon>
        <taxon>Oxalobacteraceae</taxon>
        <taxon>Telluria group</taxon>
        <taxon>Duganella</taxon>
    </lineage>
</organism>
<dbReference type="InterPro" id="IPR002549">
    <property type="entry name" value="AI-2E-like"/>
</dbReference>
<reference evidence="7 8" key="1">
    <citation type="submission" date="2019-03" db="EMBL/GenBank/DDBJ databases">
        <title>Draft Genome Sequence of Duganella callidus sp. nov., a Novel Duganella Species Isolated from Cultivated Soil.</title>
        <authorList>
            <person name="Raths R."/>
            <person name="Peta V."/>
            <person name="Bucking H."/>
        </authorList>
    </citation>
    <scope>NUCLEOTIDE SEQUENCE [LARGE SCALE GENOMIC DNA]</scope>
    <source>
        <strain evidence="7 8">DN04</strain>
    </source>
</reference>
<dbReference type="Proteomes" id="UP000297729">
    <property type="component" value="Unassembled WGS sequence"/>
</dbReference>
<protein>
    <submittedName>
        <fullName evidence="7">AI-2E family transporter</fullName>
    </submittedName>
</protein>
<accession>A0A4Y9SWW1</accession>